<proteinExistence type="predicted"/>
<organism evidence="2 3">
    <name type="scientific">Dyadobacter pollutisoli</name>
    <dbReference type="NCBI Taxonomy" id="2910158"/>
    <lineage>
        <taxon>Bacteria</taxon>
        <taxon>Pseudomonadati</taxon>
        <taxon>Bacteroidota</taxon>
        <taxon>Cytophagia</taxon>
        <taxon>Cytophagales</taxon>
        <taxon>Spirosomataceae</taxon>
        <taxon>Dyadobacter</taxon>
    </lineage>
</organism>
<dbReference type="CDD" id="cd09854">
    <property type="entry name" value="PIN_VapC-like"/>
    <property type="match status" value="1"/>
</dbReference>
<gene>
    <name evidence="2" type="ORF">ON006_10560</name>
</gene>
<dbReference type="Gene3D" id="3.40.50.1010">
    <property type="entry name" value="5'-nuclease"/>
    <property type="match status" value="1"/>
</dbReference>
<dbReference type="Pfam" id="PF13470">
    <property type="entry name" value="PIN_3"/>
    <property type="match status" value="1"/>
</dbReference>
<keyword evidence="3" id="KW-1185">Reference proteome</keyword>
<sequence length="149" mass="17208">MKLFLDTNVLLDHAMARPTGEPFEAKFILSWALENKIPMYVSPGSFYTFVYVLQKNGLRNEELKKRLILYLQFLHVCQTDKDCLLNGLESDFKNVEDSFQHHTAVKEGCDFLLTTNTKDFGFSNKTEMQVMSPSKFLTKVLKKKPGIDF</sequence>
<dbReference type="RefSeq" id="WP_244819746.1">
    <property type="nucleotide sequence ID" value="NZ_CP112998.1"/>
</dbReference>
<evidence type="ECO:0000313" key="3">
    <source>
        <dbReference type="Proteomes" id="UP001164653"/>
    </source>
</evidence>
<feature type="domain" description="PIN" evidence="1">
    <location>
        <begin position="3"/>
        <end position="118"/>
    </location>
</feature>
<accession>A0A9E8NE97</accession>
<dbReference type="InterPro" id="IPR029060">
    <property type="entry name" value="PIN-like_dom_sf"/>
</dbReference>
<dbReference type="SUPFAM" id="SSF88723">
    <property type="entry name" value="PIN domain-like"/>
    <property type="match status" value="1"/>
</dbReference>
<dbReference type="InterPro" id="IPR002716">
    <property type="entry name" value="PIN_dom"/>
</dbReference>
<evidence type="ECO:0000313" key="2">
    <source>
        <dbReference type="EMBL" id="WAC14378.1"/>
    </source>
</evidence>
<dbReference type="Proteomes" id="UP001164653">
    <property type="component" value="Chromosome"/>
</dbReference>
<reference evidence="2" key="1">
    <citation type="submission" date="2022-11" db="EMBL/GenBank/DDBJ databases">
        <title>Dyadobacter pollutisoli sp. nov., isolated from plastic dumped soil.</title>
        <authorList>
            <person name="Kim J.M."/>
            <person name="Kim K.R."/>
            <person name="Lee J.K."/>
            <person name="Hao L."/>
            <person name="Jeon C.O."/>
        </authorList>
    </citation>
    <scope>NUCLEOTIDE SEQUENCE</scope>
    <source>
        <strain evidence="2">U1</strain>
    </source>
</reference>
<evidence type="ECO:0000259" key="1">
    <source>
        <dbReference type="Pfam" id="PF13470"/>
    </source>
</evidence>
<dbReference type="KEGG" id="dpf:ON006_10560"/>
<dbReference type="AlphaFoldDB" id="A0A9E8NE97"/>
<dbReference type="EMBL" id="CP112998">
    <property type="protein sequence ID" value="WAC14378.1"/>
    <property type="molecule type" value="Genomic_DNA"/>
</dbReference>
<name>A0A9E8NE97_9BACT</name>
<protein>
    <submittedName>
        <fullName evidence="2">PIN domain-containing protein</fullName>
    </submittedName>
</protein>